<name>A0A4Q5IXU7_9ACTN</name>
<evidence type="ECO:0000256" key="2">
    <source>
        <dbReference type="SAM" id="Phobius"/>
    </source>
</evidence>
<evidence type="ECO:0000313" key="4">
    <source>
        <dbReference type="Proteomes" id="UP000291189"/>
    </source>
</evidence>
<feature type="transmembrane region" description="Helical" evidence="2">
    <location>
        <begin position="86"/>
        <end position="110"/>
    </location>
</feature>
<evidence type="ECO:0008006" key="5">
    <source>
        <dbReference type="Google" id="ProtNLM"/>
    </source>
</evidence>
<keyword evidence="2" id="KW-0812">Transmembrane</keyword>
<keyword evidence="2" id="KW-0472">Membrane</keyword>
<proteinExistence type="predicted"/>
<organism evidence="3 4">
    <name type="scientific">Nocardioides iriomotensis</name>
    <dbReference type="NCBI Taxonomy" id="715784"/>
    <lineage>
        <taxon>Bacteria</taxon>
        <taxon>Bacillati</taxon>
        <taxon>Actinomycetota</taxon>
        <taxon>Actinomycetes</taxon>
        <taxon>Propionibacteriales</taxon>
        <taxon>Nocardioidaceae</taxon>
        <taxon>Nocardioides</taxon>
    </lineage>
</organism>
<evidence type="ECO:0000313" key="3">
    <source>
        <dbReference type="EMBL" id="RYU10942.1"/>
    </source>
</evidence>
<feature type="transmembrane region" description="Helical" evidence="2">
    <location>
        <begin position="164"/>
        <end position="184"/>
    </location>
</feature>
<evidence type="ECO:0000256" key="1">
    <source>
        <dbReference type="SAM" id="MobiDB-lite"/>
    </source>
</evidence>
<feature type="compositionally biased region" description="Basic and acidic residues" evidence="1">
    <location>
        <begin position="54"/>
        <end position="71"/>
    </location>
</feature>
<sequence>MTVRLVDVSHLVHIDPPNGQPEARYARLTCRMTPSAEAHETRGAMPDDVADLTSDDRPAHGRSGPEPEPPHGFRARVHRIFHAHPVLSLSTKIVVGVVGTLVTVVGVVMLVTPGPAFVLIPLGLAILATEFAFAKRWLHWARVQAEKAQQRAAALDPAVRRRRLLLTGVAVLAVVALVAVYVAVFDWPHFAVGGWNVLQDIAAWVPELPGM</sequence>
<protein>
    <recommendedName>
        <fullName evidence="5">TIGR02611 family protein</fullName>
    </recommendedName>
</protein>
<comment type="caution">
    <text evidence="3">The sequence shown here is derived from an EMBL/GenBank/DDBJ whole genome shotgun (WGS) entry which is preliminary data.</text>
</comment>
<dbReference type="Proteomes" id="UP000291189">
    <property type="component" value="Unassembled WGS sequence"/>
</dbReference>
<feature type="region of interest" description="Disordered" evidence="1">
    <location>
        <begin position="36"/>
        <end position="73"/>
    </location>
</feature>
<gene>
    <name evidence="3" type="ORF">ETU37_14585</name>
</gene>
<feature type="transmembrane region" description="Helical" evidence="2">
    <location>
        <begin position="116"/>
        <end position="134"/>
    </location>
</feature>
<keyword evidence="4" id="KW-1185">Reference proteome</keyword>
<dbReference type="OrthoDB" id="3789682at2"/>
<dbReference type="InterPro" id="IPR019099">
    <property type="entry name" value="Uncharacterised_PGPGW_TM"/>
</dbReference>
<reference evidence="3 4" key="1">
    <citation type="submission" date="2019-01" db="EMBL/GenBank/DDBJ databases">
        <title>Nocardioides guangzhouensis sp. nov., an actinobacterium isolated from soil.</title>
        <authorList>
            <person name="Fu Y."/>
            <person name="Cai Y."/>
            <person name="Lin Z."/>
            <person name="Chen P."/>
        </authorList>
    </citation>
    <scope>NUCLEOTIDE SEQUENCE [LARGE SCALE GENOMIC DNA]</scope>
    <source>
        <strain evidence="3 4">NBRC 105384</strain>
    </source>
</reference>
<dbReference type="AlphaFoldDB" id="A0A4Q5IXU7"/>
<keyword evidence="2" id="KW-1133">Transmembrane helix</keyword>
<accession>A0A4Q5IXU7</accession>
<dbReference type="Pfam" id="PF09656">
    <property type="entry name" value="PGPGW"/>
    <property type="match status" value="1"/>
</dbReference>
<dbReference type="EMBL" id="SDPU01000027">
    <property type="protein sequence ID" value="RYU10942.1"/>
    <property type="molecule type" value="Genomic_DNA"/>
</dbReference>